<evidence type="ECO:0000313" key="1">
    <source>
        <dbReference type="EMBL" id="CAD8112378.1"/>
    </source>
</evidence>
<gene>
    <name evidence="1" type="ORF">PPRIM_AZ9-3.1.T1510045</name>
</gene>
<dbReference type="AlphaFoldDB" id="A0A8S1QA16"/>
<keyword evidence="2" id="KW-1185">Reference proteome</keyword>
<dbReference type="Proteomes" id="UP000688137">
    <property type="component" value="Unassembled WGS sequence"/>
</dbReference>
<protein>
    <submittedName>
        <fullName evidence="1">Uncharacterized protein</fullName>
    </submittedName>
</protein>
<reference evidence="1" key="1">
    <citation type="submission" date="2021-01" db="EMBL/GenBank/DDBJ databases">
        <authorList>
            <consortium name="Genoscope - CEA"/>
            <person name="William W."/>
        </authorList>
    </citation>
    <scope>NUCLEOTIDE SEQUENCE</scope>
</reference>
<name>A0A8S1QA16_PARPR</name>
<comment type="caution">
    <text evidence="1">The sequence shown here is derived from an EMBL/GenBank/DDBJ whole genome shotgun (WGS) entry which is preliminary data.</text>
</comment>
<dbReference type="EMBL" id="CAJJDM010000156">
    <property type="protein sequence ID" value="CAD8112378.1"/>
    <property type="molecule type" value="Genomic_DNA"/>
</dbReference>
<evidence type="ECO:0000313" key="2">
    <source>
        <dbReference type="Proteomes" id="UP000688137"/>
    </source>
</evidence>
<sequence>MIFIILFVGFVQSSVPPGTGECSVYTTQNDCLNSGYCKWSGSSCGLYTSDQDCYRIDEIGACRINGKYQTLCTPLDLVSIEYKNVCGVSATVDYNYVRYPIINNGYSTYSISGLTVAQLKVAKPQMNFLYQILTLNIQVAQNSELQEILDLYQEYEPAFLNATVHPFYLEKCLFQTLQNLRDDTTTLTKAEKENTITKFWNIVQVYQKKMAIYSKHYQTNYYFLNFAQTTFSRLFISIEGQDHTTSLTWIKYERNGFIQVISYTPKFFGINDALTDVIYVNVIAEDGTPFVKIENMEIIYTQTTGTLTNIARQLQFISDKKQVPHTFSSSLTSTPCDDIERTCKFTLPSPLTDSQFIFYIQK</sequence>
<proteinExistence type="predicted"/>
<organism evidence="1 2">
    <name type="scientific">Paramecium primaurelia</name>
    <dbReference type="NCBI Taxonomy" id="5886"/>
    <lineage>
        <taxon>Eukaryota</taxon>
        <taxon>Sar</taxon>
        <taxon>Alveolata</taxon>
        <taxon>Ciliophora</taxon>
        <taxon>Intramacronucleata</taxon>
        <taxon>Oligohymenophorea</taxon>
        <taxon>Peniculida</taxon>
        <taxon>Parameciidae</taxon>
        <taxon>Paramecium</taxon>
    </lineage>
</organism>
<accession>A0A8S1QA16</accession>
<dbReference type="OMA" id="LVSIEYK"/>